<feature type="transmembrane region" description="Helical" evidence="1">
    <location>
        <begin position="163"/>
        <end position="181"/>
    </location>
</feature>
<feature type="domain" description="CAAX prenyl protease 2/Lysostaphin resistance protein A-like" evidence="2">
    <location>
        <begin position="107"/>
        <end position="197"/>
    </location>
</feature>
<dbReference type="NCBIfam" id="NF041768">
    <property type="entry name" value="acyl_LnsB_CPBP"/>
    <property type="match status" value="1"/>
</dbReference>
<name>A0A380H0C5_9STAP</name>
<sequence length="212" mass="24819">MGITAIITQQSPSDWLYHFSLSLSFVLAQGSVLFIFYLMHKGTLTNVVQRQFNQSTEYIWRLFKIVIVVSLLLIVVQWLIHSTSIKLYGAHTQYEQRVLGLFKLPISLLFTFISMVILRPMIEQLLYRHLIIHELGKVWNKTVVVLLSIAIETIVHVYDMFSIFEMVPYLIIACGTTYLYIKTHHNIVIAYLFQVSIQFIFFIETLCKIYVF</sequence>
<accession>A0A380H0C5</accession>
<proteinExistence type="predicted"/>
<dbReference type="GO" id="GO:0080120">
    <property type="term" value="P:CAAX-box protein maturation"/>
    <property type="evidence" value="ECO:0007669"/>
    <property type="project" value="UniProtKB-ARBA"/>
</dbReference>
<evidence type="ECO:0000259" key="2">
    <source>
        <dbReference type="Pfam" id="PF02517"/>
    </source>
</evidence>
<gene>
    <name evidence="3" type="ORF">NCTC11807_00586</name>
</gene>
<keyword evidence="4" id="KW-1185">Reference proteome</keyword>
<dbReference type="Proteomes" id="UP000255425">
    <property type="component" value="Unassembled WGS sequence"/>
</dbReference>
<keyword evidence="1" id="KW-0472">Membrane</keyword>
<protein>
    <submittedName>
        <fullName evidence="3">Abortive infection family protein</fullName>
    </submittedName>
</protein>
<feature type="transmembrane region" description="Helical" evidence="1">
    <location>
        <begin position="58"/>
        <end position="80"/>
    </location>
</feature>
<feature type="transmembrane region" description="Helical" evidence="1">
    <location>
        <begin position="100"/>
        <end position="118"/>
    </location>
</feature>
<feature type="transmembrane region" description="Helical" evidence="1">
    <location>
        <begin position="138"/>
        <end position="157"/>
    </location>
</feature>
<evidence type="ECO:0000313" key="3">
    <source>
        <dbReference type="EMBL" id="SUM68603.1"/>
    </source>
</evidence>
<dbReference type="EMBL" id="UHDZ01000001">
    <property type="protein sequence ID" value="SUM68603.1"/>
    <property type="molecule type" value="Genomic_DNA"/>
</dbReference>
<evidence type="ECO:0000313" key="4">
    <source>
        <dbReference type="Proteomes" id="UP000255425"/>
    </source>
</evidence>
<feature type="transmembrane region" description="Helical" evidence="1">
    <location>
        <begin position="188"/>
        <end position="211"/>
    </location>
</feature>
<dbReference type="GO" id="GO:0004175">
    <property type="term" value="F:endopeptidase activity"/>
    <property type="evidence" value="ECO:0007669"/>
    <property type="project" value="UniProtKB-ARBA"/>
</dbReference>
<reference evidence="3 4" key="1">
    <citation type="submission" date="2018-06" db="EMBL/GenBank/DDBJ databases">
        <authorList>
            <consortium name="Pathogen Informatics"/>
            <person name="Doyle S."/>
        </authorList>
    </citation>
    <scope>NUCLEOTIDE SEQUENCE [LARGE SCALE GENOMIC DNA]</scope>
    <source>
        <strain evidence="3 4">NCTC11807</strain>
    </source>
</reference>
<dbReference type="InterPro" id="IPR003675">
    <property type="entry name" value="Rce1/LyrA-like_dom"/>
</dbReference>
<dbReference type="AlphaFoldDB" id="A0A380H0C5"/>
<feature type="transmembrane region" description="Helical" evidence="1">
    <location>
        <begin position="15"/>
        <end position="38"/>
    </location>
</feature>
<dbReference type="InterPro" id="IPR056566">
    <property type="entry name" value="Acyl_LnsB_CPBP-like"/>
</dbReference>
<keyword evidence="1" id="KW-0812">Transmembrane</keyword>
<keyword evidence="1" id="KW-1133">Transmembrane helix</keyword>
<organism evidence="3 4">
    <name type="scientific">Staphylococcus saccharolyticus</name>
    <dbReference type="NCBI Taxonomy" id="33028"/>
    <lineage>
        <taxon>Bacteria</taxon>
        <taxon>Bacillati</taxon>
        <taxon>Bacillota</taxon>
        <taxon>Bacilli</taxon>
        <taxon>Bacillales</taxon>
        <taxon>Staphylococcaceae</taxon>
        <taxon>Staphylococcus</taxon>
    </lineage>
</organism>
<dbReference type="Pfam" id="PF02517">
    <property type="entry name" value="Rce1-like"/>
    <property type="match status" value="1"/>
</dbReference>
<evidence type="ECO:0000256" key="1">
    <source>
        <dbReference type="SAM" id="Phobius"/>
    </source>
</evidence>